<protein>
    <recommendedName>
        <fullName evidence="1">Anaphase-promoting complex subunit 5 domain-containing protein</fullName>
    </recommendedName>
</protein>
<feature type="domain" description="Anaphase-promoting complex subunit 5" evidence="1">
    <location>
        <begin position="1057"/>
        <end position="1095"/>
    </location>
</feature>
<sequence length="1781" mass="190449">MSAWPRWSQEGEAVALAKYVRPDDVAALVRIPGPAGGSRIAQARAVYEALAAADITYSYEAPSDDPGRQVIREPAEILWSPRHATCLDLAVTLAAACLHAGLHPYLILVDPPEPGRPAHALLAVRVDDPDGDEPAPPEADVWHEAPPDWDELVQSDTEGPARSLIVLDPVGVARALPTSPIAGADASFDAAVRAGSRYAGSWIWRLAVDIGRLWRSRDTHTPAVPPTDDPLQQPYLPLVPEVHRPLQMLWPEYQVVPFQARDELTVLLDWCLSVADGPYTGIAVLHGVGGAGKTRLAREAAHRLARDHGWYAGYLRTAAPGLDWLGVVTSPTFVVLDYADARGPEAKRLFGVLRRRAERGAAPAVVLMTARSTDGQWLSDLRRAWNKDGLLCRERDVHLPAEHPDGETLARRAFDAFRTGDNGIGLDRAADPAPRDWTTLDRLLLAFLAARTPDRERLPTTRAELYDEILEHEHSYWKQVHAAGAPVDGIDTRVLDRATTCLTLRTPVDPEEAFEALCTVRELARDAQWTERVRVTLTTCLSPAPGEPLALRPDPIADHLVLRTLRQDAGLLPAVLTGLDDDRTTDALRQLNRAAWTDRDAAAEMMTRWAAAGTGQPHWQPVLAVASEQGGAALDALDRLVDAAPAADWLDALAEEIPFTATGLPHLALKAEQRRFTRIHADSAADPARSARLLGRLGHRHSDLGNLDEALRATTGAVELHRRLAGADPVAHLSGLANALGNLAHLQGRAGDRTGALGSAREAVAHYRRLAQAAPAVFRPELAIALSGLSTRQQHTGDRAGALTSASESVGLLRELAGTDRAAFLRELAIAVNNLGVHQLAMGDRAGLLESAAEAVGYFRELTAAEPTAHRHELASALSNLSIQQAGAGDRTGALRSITEAVALRRDLADLNPGVFLPDLADSLVNLSSHKDDEGDVPGALAAVTEAVAHYRALAVDTPAAILPRLAQGLTNLAIMQAASGRRGEALDSVTEAVGHYRALTALDRATHLHDLANGLVNLANQQADTDRPADALESLTEAIGHYRHLARTTPAAYLPDLALALHNVSIRQAAAGATGQALDSVTEAVAIHRELAEHEGGFYPALAASLLGLANRRADADDPDGALEAVREAVLIRRALAQIDPGAYTSELADALDNCSDKQSRTGDADGALDSMSEVLTIRMRLAESDPLSQQADLAAAFHGISDLLAKAGNRLAARNAAAEAVRIRRGLAEADPGTHRQPLAAALNNLANREMEEGHDAAAVAAATEAAELFRDLAETAPDKHLYSLATALHTLSGPLLDTGDQDGALAAISEAARHFRRLVESEPGRYLDRLATTLGTLATVQSLTGNPAGALETMGEAAELARHLFALDPGTYLPHLALALNNLAAHQSAAGDRNGALASAGQAVAHYTGLARANPAVHLDNLCKALKNFSEQQTEDGPFHTAWSSAVSALGGHPLAQTELNAWYAHGTALRGDRERAVALLRSAVAGAESEDLELRSRARKLVRQVTLDLEIHDDALPGWATDPFAPDTAGLLGAWATRSGWPDEEEFLRAHAGRLTEPEGRAQLRLFAELSPLDDLLTDLVGLLDEVDTHGLTAVIDAGRRHHETVTLLQSWLDTPDWSGDQAFLAAHWERLHDPYVTSVLASGEDQDSQQHFAILRLAEILPLETVYEVVTDAEAAREQALQAVEAADIDALDAIVGCNHGLADTPSGPLIILVILVAGGDADTARRLAPVIVKRSAPLQREAFAVHLRNLGRRLPELAPLAHELAEVIHPHAGRD</sequence>
<dbReference type="SUPFAM" id="SSF48452">
    <property type="entry name" value="TPR-like"/>
    <property type="match status" value="4"/>
</dbReference>
<evidence type="ECO:0000313" key="2">
    <source>
        <dbReference type="EMBL" id="MFC5889765.1"/>
    </source>
</evidence>
<feature type="domain" description="Anaphase-promoting complex subunit 5" evidence="1">
    <location>
        <begin position="871"/>
        <end position="910"/>
    </location>
</feature>
<dbReference type="PANTHER" id="PTHR19959:SF119">
    <property type="entry name" value="FUNGAL LIPASE-LIKE DOMAIN-CONTAINING PROTEIN"/>
    <property type="match status" value="1"/>
</dbReference>
<dbReference type="InterPro" id="IPR011990">
    <property type="entry name" value="TPR-like_helical_dom_sf"/>
</dbReference>
<evidence type="ECO:0000259" key="1">
    <source>
        <dbReference type="Pfam" id="PF12862"/>
    </source>
</evidence>
<name>A0ABW1F7G4_9ACTN</name>
<comment type="caution">
    <text evidence="2">The sequence shown here is derived from an EMBL/GenBank/DDBJ whole genome shotgun (WGS) entry which is preliminary data.</text>
</comment>
<dbReference type="RefSeq" id="WP_313766142.1">
    <property type="nucleotide sequence ID" value="NZ_BAAAVH010000054.1"/>
</dbReference>
<dbReference type="InterPro" id="IPR027417">
    <property type="entry name" value="P-loop_NTPase"/>
</dbReference>
<dbReference type="PANTHER" id="PTHR19959">
    <property type="entry name" value="KINESIN LIGHT CHAIN"/>
    <property type="match status" value="1"/>
</dbReference>
<reference evidence="3" key="1">
    <citation type="journal article" date="2019" name="Int. J. Syst. Evol. Microbiol.">
        <title>The Global Catalogue of Microorganisms (GCM) 10K type strain sequencing project: providing services to taxonomists for standard genome sequencing and annotation.</title>
        <authorList>
            <consortium name="The Broad Institute Genomics Platform"/>
            <consortium name="The Broad Institute Genome Sequencing Center for Infectious Disease"/>
            <person name="Wu L."/>
            <person name="Ma J."/>
        </authorList>
    </citation>
    <scope>NUCLEOTIDE SEQUENCE [LARGE SCALE GENOMIC DNA]</scope>
    <source>
        <strain evidence="3">CGMCC 4.1469</strain>
    </source>
</reference>
<dbReference type="SMART" id="SM00028">
    <property type="entry name" value="TPR"/>
    <property type="match status" value="9"/>
</dbReference>
<dbReference type="SUPFAM" id="SSF52540">
    <property type="entry name" value="P-loop containing nucleoside triphosphate hydrolases"/>
    <property type="match status" value="1"/>
</dbReference>
<evidence type="ECO:0000313" key="3">
    <source>
        <dbReference type="Proteomes" id="UP001596067"/>
    </source>
</evidence>
<organism evidence="2 3">
    <name type="scientific">Kitasatospora aburaviensis</name>
    <dbReference type="NCBI Taxonomy" id="67265"/>
    <lineage>
        <taxon>Bacteria</taxon>
        <taxon>Bacillati</taxon>
        <taxon>Actinomycetota</taxon>
        <taxon>Actinomycetes</taxon>
        <taxon>Kitasatosporales</taxon>
        <taxon>Streptomycetaceae</taxon>
        <taxon>Kitasatospora</taxon>
    </lineage>
</organism>
<dbReference type="EMBL" id="JBHSOD010000064">
    <property type="protein sequence ID" value="MFC5889765.1"/>
    <property type="molecule type" value="Genomic_DNA"/>
</dbReference>
<proteinExistence type="predicted"/>
<dbReference type="Proteomes" id="UP001596067">
    <property type="component" value="Unassembled WGS sequence"/>
</dbReference>
<dbReference type="Pfam" id="PF12862">
    <property type="entry name" value="ANAPC5"/>
    <property type="match status" value="3"/>
</dbReference>
<feature type="domain" description="Anaphase-promoting complex subunit 5" evidence="1">
    <location>
        <begin position="969"/>
        <end position="994"/>
    </location>
</feature>
<dbReference type="InterPro" id="IPR019734">
    <property type="entry name" value="TPR_rpt"/>
</dbReference>
<gene>
    <name evidence="2" type="ORF">ACFP0N_32835</name>
</gene>
<dbReference type="Gene3D" id="1.25.40.10">
    <property type="entry name" value="Tetratricopeptide repeat domain"/>
    <property type="match status" value="5"/>
</dbReference>
<dbReference type="InterPro" id="IPR026000">
    <property type="entry name" value="Apc5_dom"/>
</dbReference>
<accession>A0ABW1F7G4</accession>
<keyword evidence="3" id="KW-1185">Reference proteome</keyword>